<dbReference type="KEGG" id="led:BBK82_03525"/>
<keyword evidence="2" id="KW-1185">Reference proteome</keyword>
<evidence type="ECO:0000313" key="1">
    <source>
        <dbReference type="EMBL" id="ANZ35286.1"/>
    </source>
</evidence>
<dbReference type="OrthoDB" id="9814833at2"/>
<evidence type="ECO:0000313" key="2">
    <source>
        <dbReference type="Proteomes" id="UP000093053"/>
    </source>
</evidence>
<gene>
    <name evidence="1" type="ORF">BBK82_03525</name>
</gene>
<accession>A0A1B2HC73</accession>
<name>A0A1B2HC73_9PSEU</name>
<reference evidence="1 2" key="1">
    <citation type="submission" date="2016-07" db="EMBL/GenBank/DDBJ databases">
        <title>Complete genome sequence of the Lentzea guizhouensis DHS C013.</title>
        <authorList>
            <person name="Cao C."/>
        </authorList>
    </citation>
    <scope>NUCLEOTIDE SEQUENCE [LARGE SCALE GENOMIC DNA]</scope>
    <source>
        <strain evidence="1 2">DHS C013</strain>
    </source>
</reference>
<sequence>MKLREWAEQQGVSWRTAHRRFHRGEIPGAFQTSSGRIYVEVDADDCDGSCVSDLHLKCLIEKMTSADVDQLAQRFAEAGYVIERRPQD</sequence>
<dbReference type="AlphaFoldDB" id="A0A1B2HC73"/>
<dbReference type="Proteomes" id="UP000093053">
    <property type="component" value="Chromosome"/>
</dbReference>
<dbReference type="RefSeq" id="WP_065913702.1">
    <property type="nucleotide sequence ID" value="NZ_CP016793.1"/>
</dbReference>
<organism evidence="1 2">
    <name type="scientific">Lentzea guizhouensis</name>
    <dbReference type="NCBI Taxonomy" id="1586287"/>
    <lineage>
        <taxon>Bacteria</taxon>
        <taxon>Bacillati</taxon>
        <taxon>Actinomycetota</taxon>
        <taxon>Actinomycetes</taxon>
        <taxon>Pseudonocardiales</taxon>
        <taxon>Pseudonocardiaceae</taxon>
        <taxon>Lentzea</taxon>
    </lineage>
</organism>
<dbReference type="EMBL" id="CP016793">
    <property type="protein sequence ID" value="ANZ35286.1"/>
    <property type="molecule type" value="Genomic_DNA"/>
</dbReference>
<proteinExistence type="predicted"/>
<protein>
    <submittedName>
        <fullName evidence="1">Uncharacterized protein</fullName>
    </submittedName>
</protein>